<dbReference type="GeneID" id="11498288"/>
<feature type="compositionally biased region" description="Basic and acidic residues" evidence="1">
    <location>
        <begin position="244"/>
        <end position="253"/>
    </location>
</feature>
<feature type="compositionally biased region" description="Basic and acidic residues" evidence="1">
    <location>
        <begin position="299"/>
        <end position="309"/>
    </location>
</feature>
<feature type="compositionally biased region" description="Basic and acidic residues" evidence="1">
    <location>
        <begin position="371"/>
        <end position="380"/>
    </location>
</feature>
<dbReference type="PANTHER" id="PTHR13237">
    <property type="entry name" value="SOMETHING ABOUT SILENCING PROTEIN 10-RELATED"/>
    <property type="match status" value="1"/>
</dbReference>
<reference evidence="2 3" key="1">
    <citation type="journal article" date="2011" name="Proc. Natl. Acad. Sci. U.S.A.">
        <title>Evolutionary erosion of yeast sex chromosomes by mating-type switching accidents.</title>
        <authorList>
            <person name="Gordon J.L."/>
            <person name="Armisen D."/>
            <person name="Proux-Wera E."/>
            <person name="Oheigeartaigh S.S."/>
            <person name="Byrne K.P."/>
            <person name="Wolfe K.H."/>
        </authorList>
    </citation>
    <scope>NUCLEOTIDE SEQUENCE [LARGE SCALE GENOMIC DNA]</scope>
    <source>
        <strain evidence="3">ATCC 10597 / BCRC 20456 / CBS 421 / NBRC 0211 / NRRL Y-12639</strain>
    </source>
</reference>
<feature type="compositionally biased region" description="Acidic residues" evidence="1">
    <location>
        <begin position="162"/>
        <end position="178"/>
    </location>
</feature>
<evidence type="ECO:0000256" key="1">
    <source>
        <dbReference type="SAM" id="MobiDB-lite"/>
    </source>
</evidence>
<gene>
    <name evidence="2" type="primary">NDAI0B02480</name>
    <name evidence="2" type="ordered locus">NDAI_0B02480</name>
</gene>
<dbReference type="PANTHER" id="PTHR13237:SF9">
    <property type="entry name" value="NEUROGUIDIN"/>
    <property type="match status" value="1"/>
</dbReference>
<sequence length="380" mass="43416">MSELNSILKEMNASLETVSESIEILHNNYLQDHEETEQEGGNNTDDTLHSYLKLNKNEKVSLLSLKNDSMLSYINSLLLIVGNKLKTRKGNNDDDVAFYDLRDKTIENRVVVERGIKPLEKKLSYQLDKLIRAYYKAEKEFKDAENRAIEKSALHDKKESTNSDDDDDSGSEEDEDEEMAYRPNTTGLTKTSSKEKAASRAKEQEEGEGEGEGDGTEGADENESGIYRPPKINAMLPPTQQSSHFEDKFIVKEHKNRSNHSRMQAMEEYLKDQTDQPDWESSIGANIVNHGKGGIKSSRASEKERKVTSYEEDNFTRLNNLGTSKIEKKKQKQRERMAKVNIIGGEDFSIFNSKRKMEDSTSRRGNKKSRSAWDRAKRRL</sequence>
<feature type="region of interest" description="Disordered" evidence="1">
    <location>
        <begin position="352"/>
        <end position="380"/>
    </location>
</feature>
<dbReference type="InterPro" id="IPR007146">
    <property type="entry name" value="Sas10/Utp3/C1D"/>
</dbReference>
<dbReference type="AlphaFoldDB" id="G0W672"/>
<dbReference type="KEGG" id="ndi:NDAI_0B02480"/>
<feature type="compositionally biased region" description="Basic and acidic residues" evidence="1">
    <location>
        <begin position="192"/>
        <end position="204"/>
    </location>
</feature>
<dbReference type="HOGENOM" id="CLU_065858_0_0_1"/>
<keyword evidence="3" id="KW-1185">Reference proteome</keyword>
<dbReference type="GO" id="GO:0000480">
    <property type="term" value="P:endonucleolytic cleavage in 5'-ETS of tricistronic rRNA transcript (SSU-rRNA, 5.8S rRNA, LSU-rRNA)"/>
    <property type="evidence" value="ECO:0007669"/>
    <property type="project" value="EnsemblFungi"/>
</dbReference>
<dbReference type="EMBL" id="HE580268">
    <property type="protein sequence ID" value="CCD23283.1"/>
    <property type="molecule type" value="Genomic_DNA"/>
</dbReference>
<name>G0W672_NAUDC</name>
<feature type="compositionally biased region" description="Acidic residues" evidence="1">
    <location>
        <begin position="205"/>
        <end position="223"/>
    </location>
</feature>
<dbReference type="eggNOG" id="KOG3117">
    <property type="taxonomic scope" value="Eukaryota"/>
</dbReference>
<dbReference type="Proteomes" id="UP000000689">
    <property type="component" value="Chromosome 2"/>
</dbReference>
<feature type="compositionally biased region" description="Basic and acidic residues" evidence="1">
    <location>
        <begin position="152"/>
        <end position="161"/>
    </location>
</feature>
<dbReference type="OMA" id="RHTKSER"/>
<accession>G0W672</accession>
<dbReference type="GO" id="GO:0000447">
    <property type="term" value="P:endonucleolytic cleavage in ITS1 to separate SSU-rRNA from 5.8S rRNA and LSU-rRNA from tricistronic rRNA transcript (SSU-rRNA, 5.8S rRNA, LSU-rRNA)"/>
    <property type="evidence" value="ECO:0007669"/>
    <property type="project" value="EnsemblFungi"/>
</dbReference>
<evidence type="ECO:0000313" key="2">
    <source>
        <dbReference type="EMBL" id="CCD23283.1"/>
    </source>
</evidence>
<proteinExistence type="predicted"/>
<dbReference type="OrthoDB" id="203440at2759"/>
<dbReference type="RefSeq" id="XP_003668526.1">
    <property type="nucleotide sequence ID" value="XM_003668478.1"/>
</dbReference>
<protein>
    <submittedName>
        <fullName evidence="2">Uncharacterized protein</fullName>
    </submittedName>
</protein>
<evidence type="ECO:0000313" key="3">
    <source>
        <dbReference type="Proteomes" id="UP000000689"/>
    </source>
</evidence>
<dbReference type="STRING" id="1071378.G0W672"/>
<feature type="region of interest" description="Disordered" evidence="1">
    <location>
        <begin position="152"/>
        <end position="311"/>
    </location>
</feature>
<dbReference type="GO" id="GO:0032040">
    <property type="term" value="C:small-subunit processome"/>
    <property type="evidence" value="ECO:0007669"/>
    <property type="project" value="EnsemblFungi"/>
</dbReference>
<organism evidence="2 3">
    <name type="scientific">Naumovozyma dairenensis (strain ATCC 10597 / BCRC 20456 / CBS 421 / NBRC 0211 / NRRL Y-12639)</name>
    <name type="common">Saccharomyces dairenensis</name>
    <dbReference type="NCBI Taxonomy" id="1071378"/>
    <lineage>
        <taxon>Eukaryota</taxon>
        <taxon>Fungi</taxon>
        <taxon>Dikarya</taxon>
        <taxon>Ascomycota</taxon>
        <taxon>Saccharomycotina</taxon>
        <taxon>Saccharomycetes</taxon>
        <taxon>Saccharomycetales</taxon>
        <taxon>Saccharomycetaceae</taxon>
        <taxon>Naumovozyma</taxon>
    </lineage>
</organism>
<dbReference type="Pfam" id="PF04000">
    <property type="entry name" value="Sas10_Utp3"/>
    <property type="match status" value="1"/>
</dbReference>